<name>A0A9P8V9V4_9PEZI</name>
<dbReference type="GO" id="GO:0046872">
    <property type="term" value="F:metal ion binding"/>
    <property type="evidence" value="ECO:0007669"/>
    <property type="project" value="UniProtKB-KW"/>
</dbReference>
<reference evidence="5" key="1">
    <citation type="journal article" date="2021" name="Nat. Commun.">
        <title>Genetic determinants of endophytism in the Arabidopsis root mycobiome.</title>
        <authorList>
            <person name="Mesny F."/>
            <person name="Miyauchi S."/>
            <person name="Thiergart T."/>
            <person name="Pickel B."/>
            <person name="Atanasova L."/>
            <person name="Karlsson M."/>
            <person name="Huettel B."/>
            <person name="Barry K.W."/>
            <person name="Haridas S."/>
            <person name="Chen C."/>
            <person name="Bauer D."/>
            <person name="Andreopoulos W."/>
            <person name="Pangilinan J."/>
            <person name="LaButti K."/>
            <person name="Riley R."/>
            <person name="Lipzen A."/>
            <person name="Clum A."/>
            <person name="Drula E."/>
            <person name="Henrissat B."/>
            <person name="Kohler A."/>
            <person name="Grigoriev I.V."/>
            <person name="Martin F.M."/>
            <person name="Hacquard S."/>
        </authorList>
    </citation>
    <scope>NUCLEOTIDE SEQUENCE</scope>
    <source>
        <strain evidence="5">MPI-SDFR-AT-0117</strain>
    </source>
</reference>
<keyword evidence="6" id="KW-1185">Reference proteome</keyword>
<dbReference type="PANTHER" id="PTHR28620">
    <property type="entry name" value="CENTROMERE PROTEIN V"/>
    <property type="match status" value="1"/>
</dbReference>
<dbReference type="InterPro" id="IPR052355">
    <property type="entry name" value="CENP-V-like"/>
</dbReference>
<accession>A0A9P8V9V4</accession>
<dbReference type="PANTHER" id="PTHR28620:SF1">
    <property type="entry name" value="CENP-V_GFA DOMAIN-CONTAINING PROTEIN"/>
    <property type="match status" value="1"/>
</dbReference>
<feature type="domain" description="CENP-V/GFA" evidence="4">
    <location>
        <begin position="150"/>
        <end position="292"/>
    </location>
</feature>
<dbReference type="Pfam" id="PF04828">
    <property type="entry name" value="GFA"/>
    <property type="match status" value="2"/>
</dbReference>
<comment type="similarity">
    <text evidence="1">Belongs to the Gfa family.</text>
</comment>
<dbReference type="AlphaFoldDB" id="A0A9P8V9V4"/>
<evidence type="ECO:0000313" key="5">
    <source>
        <dbReference type="EMBL" id="KAH6685660.1"/>
    </source>
</evidence>
<dbReference type="OrthoDB" id="2993351at2759"/>
<evidence type="ECO:0000256" key="1">
    <source>
        <dbReference type="ARBA" id="ARBA00005495"/>
    </source>
</evidence>
<keyword evidence="2" id="KW-0479">Metal-binding</keyword>
<dbReference type="EMBL" id="JAGSXJ010000014">
    <property type="protein sequence ID" value="KAH6685660.1"/>
    <property type="molecule type" value="Genomic_DNA"/>
</dbReference>
<dbReference type="Gene3D" id="2.170.150.70">
    <property type="match status" value="2"/>
</dbReference>
<dbReference type="PROSITE" id="PS51891">
    <property type="entry name" value="CENP_V_GFA"/>
    <property type="match status" value="2"/>
</dbReference>
<keyword evidence="3" id="KW-0862">Zinc</keyword>
<protein>
    <submittedName>
        <fullName evidence="5">Glutathione-dependent formaldehyde-activating enzyme</fullName>
    </submittedName>
</protein>
<proteinExistence type="inferred from homology"/>
<evidence type="ECO:0000259" key="4">
    <source>
        <dbReference type="PROSITE" id="PS51891"/>
    </source>
</evidence>
<evidence type="ECO:0000313" key="6">
    <source>
        <dbReference type="Proteomes" id="UP000770015"/>
    </source>
</evidence>
<sequence length="293" mass="32748">MSDQDQPLKTYRANCHCGAFIYEVDLPELKTVRNCNCSICSRKGYIFTGPSHPEALKIVKGDEAGLTTYSFGAGKMEHKFCPDCATPLLVRMDIDDPKYALGLNVHAFQDVDTWALERKTFDGKNYGSPYETPKYTGPQPAEEVEGGRTYTGSCHCGRVQVALSTKPLDETFPDPVAECKCSICERNGYLWVWPMGVNVALHGDDKDIGRYVFARKMMAKTFCKTCGVNLTNQPVDLAEDVIAAMGEEDRGWFLSGRQRHPVNIRVLHDVDLTKLTPSRMTQSRDMGPKYVNP</sequence>
<evidence type="ECO:0000256" key="2">
    <source>
        <dbReference type="ARBA" id="ARBA00022723"/>
    </source>
</evidence>
<dbReference type="GO" id="GO:0016846">
    <property type="term" value="F:carbon-sulfur lyase activity"/>
    <property type="evidence" value="ECO:0007669"/>
    <property type="project" value="InterPro"/>
</dbReference>
<dbReference type="InterPro" id="IPR006913">
    <property type="entry name" value="CENP-V/GFA"/>
</dbReference>
<dbReference type="SUPFAM" id="SSF51316">
    <property type="entry name" value="Mss4-like"/>
    <property type="match status" value="2"/>
</dbReference>
<evidence type="ECO:0000256" key="3">
    <source>
        <dbReference type="ARBA" id="ARBA00022833"/>
    </source>
</evidence>
<dbReference type="Proteomes" id="UP000770015">
    <property type="component" value="Unassembled WGS sequence"/>
</dbReference>
<dbReference type="InterPro" id="IPR011057">
    <property type="entry name" value="Mss4-like_sf"/>
</dbReference>
<comment type="caution">
    <text evidence="5">The sequence shown here is derived from an EMBL/GenBank/DDBJ whole genome shotgun (WGS) entry which is preliminary data.</text>
</comment>
<gene>
    <name evidence="5" type="ORF">F5X68DRAFT_209090</name>
</gene>
<organism evidence="5 6">
    <name type="scientific">Plectosphaerella plurivora</name>
    <dbReference type="NCBI Taxonomy" id="936078"/>
    <lineage>
        <taxon>Eukaryota</taxon>
        <taxon>Fungi</taxon>
        <taxon>Dikarya</taxon>
        <taxon>Ascomycota</taxon>
        <taxon>Pezizomycotina</taxon>
        <taxon>Sordariomycetes</taxon>
        <taxon>Hypocreomycetidae</taxon>
        <taxon>Glomerellales</taxon>
        <taxon>Plectosphaerellaceae</taxon>
        <taxon>Plectosphaerella</taxon>
    </lineage>
</organism>
<feature type="domain" description="CENP-V/GFA" evidence="4">
    <location>
        <begin position="11"/>
        <end position="127"/>
    </location>
</feature>